<proteinExistence type="predicted"/>
<dbReference type="SUPFAM" id="SSF55797">
    <property type="entry name" value="PR-1-like"/>
    <property type="match status" value="1"/>
</dbReference>
<dbReference type="InterPro" id="IPR014044">
    <property type="entry name" value="CAP_dom"/>
</dbReference>
<feature type="region of interest" description="Disordered" evidence="2">
    <location>
        <begin position="598"/>
        <end position="625"/>
    </location>
</feature>
<dbReference type="EMBL" id="CP020928">
    <property type="protein sequence ID" value="AWF95315.1"/>
    <property type="molecule type" value="Genomic_DNA"/>
</dbReference>
<dbReference type="NCBIfam" id="TIGR03715">
    <property type="entry name" value="KxYKxGKxW"/>
    <property type="match status" value="1"/>
</dbReference>
<evidence type="ECO:0000313" key="6">
    <source>
        <dbReference type="Proteomes" id="UP000244870"/>
    </source>
</evidence>
<dbReference type="Gene3D" id="3.40.33.10">
    <property type="entry name" value="CAP"/>
    <property type="match status" value="1"/>
</dbReference>
<sequence length="812" mass="86918">MGDQVKVHKKLYKSGKMWVAAALVAGGALLAVPQSADASVGPMIYANTSWTVGKNTVTLQQDGKADTFQYAGSRMYLNVFDSNTHHFSDSKIVNVTFSNIASRTDSNGHKVYVQRAYVNAGGKKVAVYRGVTKGYNGKLVIINGQMTTKKPDIKKLSELSYKQGQYYTPYSLTDQWRLNEKRITVKASAKNTTAYNSYTGGTTVKLTAFASRAYGAYSFYGGQAPTSYAGADGKYYTPTAKGKWRLEDYYSLTYKSGNGYKYALVPVSKLTMTTTKSYANASVQAAMAYAQSQAAELAKGAMSYATSVSSAVKNGEHPSYYASWAASQASYANSVTGKNTNYAYASATAKKYGQNVTSYTKAIASSQAKANSVAQLAKTTLAKSKKYTTTIKYQYRDGKSAGTDVKKSLYYADKIDYTVPAKAGYFAVLGYNNNFALEKTKPSYYNYTKSEQIMKVIYLPTSADHYKKVNVKLPTTTGIYDRSNWMSSNDQLETWASAGSDGYMWYGESKGDMYWAEQQAEKNFASVMSNAATNSYASYTAAQRSQFKSLASSASNQANKTQSAYSSYVTSSQAAWNSQYGVSSSHSSVASSSVASSASVKPSSSSSAVSSSSVTSSSVSSSSVASSSVTSSSSVASSSASDSSAVTSQWLNDLNALRAKERTPLTSDMVSDKNGVGSDEGKSLAALTQDAELTKWAQTRAEELAAQGSISHTDMKNGAPTWAVNGDQVDGGLFASPAYVMGNYINGPEALASWSGSTQNPISMWASELQDGAQGYGHYLTEVSPLANKVGFGYAKTANGTTIAVMEIGYHK</sequence>
<organism evidence="5 6">
    <name type="scientific">Weissella cibaria</name>
    <dbReference type="NCBI Taxonomy" id="137591"/>
    <lineage>
        <taxon>Bacteria</taxon>
        <taxon>Bacillati</taxon>
        <taxon>Bacillota</taxon>
        <taxon>Bacilli</taxon>
        <taxon>Lactobacillales</taxon>
        <taxon>Lactobacillaceae</taxon>
        <taxon>Weissella</taxon>
    </lineage>
</organism>
<evidence type="ECO:0000259" key="4">
    <source>
        <dbReference type="Pfam" id="PF00188"/>
    </source>
</evidence>
<evidence type="ECO:0000256" key="2">
    <source>
        <dbReference type="SAM" id="MobiDB-lite"/>
    </source>
</evidence>
<dbReference type="AlphaFoldDB" id="A0A2S1KQP9"/>
<dbReference type="Pfam" id="PF19258">
    <property type="entry name" value="KxYKxGKxW_sig"/>
    <property type="match status" value="1"/>
</dbReference>
<gene>
    <name evidence="5" type="ORF">B6254_0908</name>
</gene>
<keyword evidence="1 3" id="KW-0732">Signal</keyword>
<evidence type="ECO:0000313" key="5">
    <source>
        <dbReference type="EMBL" id="AWF95315.1"/>
    </source>
</evidence>
<feature type="domain" description="SCP" evidence="4">
    <location>
        <begin position="652"/>
        <end position="805"/>
    </location>
</feature>
<dbReference type="InterPro" id="IPR022263">
    <property type="entry name" value="KxYKxGKxW"/>
</dbReference>
<dbReference type="Pfam" id="PF00188">
    <property type="entry name" value="CAP"/>
    <property type="match status" value="1"/>
</dbReference>
<dbReference type="Proteomes" id="UP000244870">
    <property type="component" value="Chromosome"/>
</dbReference>
<name>A0A2S1KQP9_9LACO</name>
<feature type="region of interest" description="Disordered" evidence="2">
    <location>
        <begin position="662"/>
        <end position="681"/>
    </location>
</feature>
<dbReference type="RefSeq" id="WP_108730252.1">
    <property type="nucleotide sequence ID" value="NZ_CP020928.1"/>
</dbReference>
<feature type="signal peptide" evidence="3">
    <location>
        <begin position="1"/>
        <end position="38"/>
    </location>
</feature>
<evidence type="ECO:0000256" key="1">
    <source>
        <dbReference type="ARBA" id="ARBA00022729"/>
    </source>
</evidence>
<dbReference type="InterPro" id="IPR035940">
    <property type="entry name" value="CAP_sf"/>
</dbReference>
<feature type="chain" id="PRO_5015515111" description="SCP domain-containing protein" evidence="3">
    <location>
        <begin position="39"/>
        <end position="812"/>
    </location>
</feature>
<reference evidence="5 6" key="1">
    <citation type="submission" date="2017-04" db="EMBL/GenBank/DDBJ databases">
        <title>Weissella cibaria strain m2 complete genome.</title>
        <authorList>
            <person name="Pan Q."/>
            <person name="Tan M."/>
            <person name="Yao F."/>
            <person name="Su S."/>
        </authorList>
    </citation>
    <scope>NUCLEOTIDE SEQUENCE [LARGE SCALE GENOMIC DNA]</scope>
    <source>
        <strain evidence="5 6">M2</strain>
    </source>
</reference>
<evidence type="ECO:0000256" key="3">
    <source>
        <dbReference type="SAM" id="SignalP"/>
    </source>
</evidence>
<protein>
    <recommendedName>
        <fullName evidence="4">SCP domain-containing protein</fullName>
    </recommendedName>
</protein>
<accession>A0A2S1KQP9</accession>